<comment type="similarity">
    <text evidence="1 2">Belongs to the outer membrane factor (OMF) (TC 1.B.17) family.</text>
</comment>
<reference evidence="4 5" key="1">
    <citation type="submission" date="2015-11" db="EMBL/GenBank/DDBJ databases">
        <title>Exploring the genomic traits of fungus-feeding bacterial genus Collimonas.</title>
        <authorList>
            <person name="Song C."/>
            <person name="Schmidt R."/>
            <person name="de Jager V."/>
            <person name="Krzyzanowska D."/>
            <person name="Jongedijk E."/>
            <person name="Cankar K."/>
            <person name="Beekwilder J."/>
            <person name="van Veen A."/>
            <person name="de Boer W."/>
            <person name="van Veen J.A."/>
            <person name="Garbeva P."/>
        </authorList>
    </citation>
    <scope>NUCLEOTIDE SEQUENCE [LARGE SCALE GENOMIC DNA]</scope>
    <source>
        <strain evidence="4 5">Ter291</strain>
    </source>
</reference>
<name>A0ABN4M3V2_9BURK</name>
<dbReference type="InterPro" id="IPR003423">
    <property type="entry name" value="OMP_efflux"/>
</dbReference>
<sequence length="477" mass="51415">MTPAYDRPGAAAPARFKEDQAAPQESGSWKKAEPSEQIARGAWWTVFSDEKLNRLESEALSNNQDLKAAAARLAQANAARGNARASLFPAIDVGFGATRQKVSPDSLYLPAGADSPEQTLWRAQAGISYETDLFGRVSATISAATADVQQSEALFRSVLLALQASVAQNYFNLRQLDSEIDVLKHAAGLREQTLKLVQRRFDEGYINELDVVRARSELALARSDEMSVLRQRAAAEHGLAALLGKVPAEFSVAENLLSPVTVQIPAGLPSSLLERRPDIAAAERAMAAANARIGVARAAFFPSLSLTGNAGFESASFDHLFRWSSRTFLLGPLVGTALSLPIFDGGARDSVLAGSRAKYEEDVANYRQHVLTAFQEVEDNLANLRILREQVTIQDSAIEASSRAAQLSRRQYNEGSISFLDVLDAERSELTTQRTRIRLQGALAASTVNLVRALGGGWGNANASTPRANAPTLLNPS</sequence>
<dbReference type="Pfam" id="PF02321">
    <property type="entry name" value="OEP"/>
    <property type="match status" value="2"/>
</dbReference>
<dbReference type="NCBIfam" id="TIGR01845">
    <property type="entry name" value="outer_NodT"/>
    <property type="match status" value="1"/>
</dbReference>
<dbReference type="Proteomes" id="UP000074914">
    <property type="component" value="Chromosome"/>
</dbReference>
<evidence type="ECO:0000256" key="2">
    <source>
        <dbReference type="RuleBase" id="RU362097"/>
    </source>
</evidence>
<comment type="subcellular location">
    <subcellularLocation>
        <location evidence="2">Cell membrane</location>
        <topology evidence="2">Lipid-anchor</topology>
    </subcellularLocation>
</comment>
<keyword evidence="2" id="KW-0812">Transmembrane</keyword>
<dbReference type="PANTHER" id="PTHR30203:SF33">
    <property type="entry name" value="BLR4455 PROTEIN"/>
    <property type="match status" value="1"/>
</dbReference>
<proteinExistence type="inferred from homology"/>
<keyword evidence="2" id="KW-1134">Transmembrane beta strand</keyword>
<gene>
    <name evidence="4" type="ORF">CPter291_0476</name>
</gene>
<dbReference type="EMBL" id="CP013236">
    <property type="protein sequence ID" value="AMP12762.1"/>
    <property type="molecule type" value="Genomic_DNA"/>
</dbReference>
<keyword evidence="2" id="KW-0472">Membrane</keyword>
<accession>A0ABN4M3V2</accession>
<keyword evidence="5" id="KW-1185">Reference proteome</keyword>
<dbReference type="InterPro" id="IPR010131">
    <property type="entry name" value="MdtP/NodT-like"/>
</dbReference>
<dbReference type="Gene3D" id="2.20.200.10">
    <property type="entry name" value="Outer membrane efflux proteins (OEP)"/>
    <property type="match status" value="1"/>
</dbReference>
<evidence type="ECO:0000256" key="1">
    <source>
        <dbReference type="ARBA" id="ARBA00007613"/>
    </source>
</evidence>
<keyword evidence="2" id="KW-0564">Palmitate</keyword>
<organism evidence="4 5">
    <name type="scientific">Collimonas pratensis</name>
    <dbReference type="NCBI Taxonomy" id="279113"/>
    <lineage>
        <taxon>Bacteria</taxon>
        <taxon>Pseudomonadati</taxon>
        <taxon>Pseudomonadota</taxon>
        <taxon>Betaproteobacteria</taxon>
        <taxon>Burkholderiales</taxon>
        <taxon>Oxalobacteraceae</taxon>
        <taxon>Collimonas</taxon>
    </lineage>
</organism>
<protein>
    <submittedName>
        <fullName evidence="4">Efflux transporter, outer membrane factor (OMF) lipo, NodT family protein</fullName>
    </submittedName>
</protein>
<dbReference type="PANTHER" id="PTHR30203">
    <property type="entry name" value="OUTER MEMBRANE CATION EFFLUX PROTEIN"/>
    <property type="match status" value="1"/>
</dbReference>
<dbReference type="Gene3D" id="1.20.1600.10">
    <property type="entry name" value="Outer membrane efflux proteins (OEP)"/>
    <property type="match status" value="1"/>
</dbReference>
<evidence type="ECO:0000256" key="3">
    <source>
        <dbReference type="SAM" id="MobiDB-lite"/>
    </source>
</evidence>
<feature type="region of interest" description="Disordered" evidence="3">
    <location>
        <begin position="1"/>
        <end position="36"/>
    </location>
</feature>
<keyword evidence="2" id="KW-0449">Lipoprotein</keyword>
<evidence type="ECO:0000313" key="5">
    <source>
        <dbReference type="Proteomes" id="UP000074914"/>
    </source>
</evidence>
<dbReference type="SUPFAM" id="SSF56954">
    <property type="entry name" value="Outer membrane efflux proteins (OEP)"/>
    <property type="match status" value="1"/>
</dbReference>
<evidence type="ECO:0000313" key="4">
    <source>
        <dbReference type="EMBL" id="AMP12762.1"/>
    </source>
</evidence>